<dbReference type="Gene3D" id="1.10.8.60">
    <property type="match status" value="1"/>
</dbReference>
<evidence type="ECO:0000256" key="4">
    <source>
        <dbReference type="ARBA" id="ARBA00022695"/>
    </source>
</evidence>
<keyword evidence="6" id="KW-0239">DNA-directed DNA polymerase</keyword>
<dbReference type="GO" id="GO:0009360">
    <property type="term" value="C:DNA polymerase III complex"/>
    <property type="evidence" value="ECO:0007669"/>
    <property type="project" value="InterPro"/>
</dbReference>
<comment type="caution">
    <text evidence="11">The sequence shown here is derived from an EMBL/GenBank/DDBJ whole genome shotgun (WGS) entry which is preliminary data.</text>
</comment>
<evidence type="ECO:0000256" key="3">
    <source>
        <dbReference type="ARBA" id="ARBA00022679"/>
    </source>
</evidence>
<proteinExistence type="inferred from homology"/>
<gene>
    <name evidence="11" type="ORF">D3H35_05970</name>
</gene>
<evidence type="ECO:0000313" key="11">
    <source>
        <dbReference type="EMBL" id="RIE04170.1"/>
    </source>
</evidence>
<dbReference type="GO" id="GO:0003887">
    <property type="term" value="F:DNA-directed DNA polymerase activity"/>
    <property type="evidence" value="ECO:0007669"/>
    <property type="project" value="UniProtKB-KW"/>
</dbReference>
<protein>
    <recommendedName>
        <fullName evidence="2">DNA polymerase III subunit delta</fullName>
        <ecNumber evidence="1">2.7.7.7</ecNumber>
    </recommendedName>
</protein>
<dbReference type="EMBL" id="QXJM01000027">
    <property type="protein sequence ID" value="RIE04170.1"/>
    <property type="molecule type" value="Genomic_DNA"/>
</dbReference>
<keyword evidence="12" id="KW-1185">Reference proteome</keyword>
<evidence type="ECO:0000256" key="5">
    <source>
        <dbReference type="ARBA" id="ARBA00022705"/>
    </source>
</evidence>
<evidence type="ECO:0000256" key="6">
    <source>
        <dbReference type="ARBA" id="ARBA00022932"/>
    </source>
</evidence>
<dbReference type="GO" id="GO:0006261">
    <property type="term" value="P:DNA-templated DNA replication"/>
    <property type="evidence" value="ECO:0007669"/>
    <property type="project" value="TreeGrafter"/>
</dbReference>
<dbReference type="PANTHER" id="PTHR34388:SF1">
    <property type="entry name" value="DNA POLYMERASE III SUBUNIT DELTA"/>
    <property type="match status" value="1"/>
</dbReference>
<dbReference type="NCBIfam" id="TIGR01128">
    <property type="entry name" value="holA"/>
    <property type="match status" value="1"/>
</dbReference>
<dbReference type="InterPro" id="IPR010372">
    <property type="entry name" value="DNA_pol3_delta_N"/>
</dbReference>
<evidence type="ECO:0000256" key="7">
    <source>
        <dbReference type="ARBA" id="ARBA00034754"/>
    </source>
</evidence>
<dbReference type="OrthoDB" id="9775929at2"/>
<evidence type="ECO:0000313" key="12">
    <source>
        <dbReference type="Proteomes" id="UP000266340"/>
    </source>
</evidence>
<name>A0A398CPQ8_9BACL</name>
<accession>A0A398CPQ8</accession>
<sequence>MEASQAFRELREGTVRPVYVCHGTESYLMNEFVERLTEKLVEPEHRDMAIIRFDTGEMPIDVVLDEAETMPFLVERKLILVRDSVLFASGKESSRIEHRAERLLAYMAQPMETTVLVFLVPHEKPDERKKLVKTAKSSDSVIAFTSLPPEELQRWVMKRAERQNRTLEPAAAEELLKRVGTDMLSLAAETDKLCLHAGEGGRVTAGAVDELVPIATEQNVFRLTEELAALRTGKAISLYYDLLKQREEPIKLMALLVRQFRNMLYVKELGGQGYSPQQMAGQLGLHPYAVKITAEQARKFSVERLSKLLSELADLDYAMKTGQVEKTLGLELFLLRTGSAGAG</sequence>
<evidence type="ECO:0000256" key="2">
    <source>
        <dbReference type="ARBA" id="ARBA00017703"/>
    </source>
</evidence>
<dbReference type="InterPro" id="IPR048466">
    <property type="entry name" value="DNA_pol3_delta-like_C"/>
</dbReference>
<dbReference type="SUPFAM" id="SSF52540">
    <property type="entry name" value="P-loop containing nucleoside triphosphate hydrolases"/>
    <property type="match status" value="1"/>
</dbReference>
<evidence type="ECO:0000256" key="8">
    <source>
        <dbReference type="ARBA" id="ARBA00049244"/>
    </source>
</evidence>
<dbReference type="Proteomes" id="UP000266340">
    <property type="component" value="Unassembled WGS sequence"/>
</dbReference>
<dbReference type="AlphaFoldDB" id="A0A398CPQ8"/>
<organism evidence="11 12">
    <name type="scientific">Cohnella faecalis</name>
    <dbReference type="NCBI Taxonomy" id="2315694"/>
    <lineage>
        <taxon>Bacteria</taxon>
        <taxon>Bacillati</taxon>
        <taxon>Bacillota</taxon>
        <taxon>Bacilli</taxon>
        <taxon>Bacillales</taxon>
        <taxon>Paenibacillaceae</taxon>
        <taxon>Cohnella</taxon>
    </lineage>
</organism>
<feature type="domain" description="DNA polymerase III delta subunit-like C-terminal" evidence="10">
    <location>
        <begin position="217"/>
        <end position="336"/>
    </location>
</feature>
<dbReference type="InterPro" id="IPR027417">
    <property type="entry name" value="P-loop_NTPase"/>
</dbReference>
<dbReference type="Pfam" id="PF21694">
    <property type="entry name" value="DNA_pol3_delta_C"/>
    <property type="match status" value="1"/>
</dbReference>
<keyword evidence="3" id="KW-0808">Transferase</keyword>
<feature type="domain" description="DNA polymerase III delta N-terminal" evidence="9">
    <location>
        <begin position="19"/>
        <end position="142"/>
    </location>
</feature>
<comment type="similarity">
    <text evidence="7">Belongs to the DNA polymerase HolA subunit family.</text>
</comment>
<dbReference type="InterPro" id="IPR008921">
    <property type="entry name" value="DNA_pol3_clamp-load_cplx_C"/>
</dbReference>
<dbReference type="EC" id="2.7.7.7" evidence="1"/>
<dbReference type="InterPro" id="IPR005790">
    <property type="entry name" value="DNA_polIII_delta"/>
</dbReference>
<evidence type="ECO:0000259" key="10">
    <source>
        <dbReference type="Pfam" id="PF21694"/>
    </source>
</evidence>
<dbReference type="PANTHER" id="PTHR34388">
    <property type="entry name" value="DNA POLYMERASE III SUBUNIT DELTA"/>
    <property type="match status" value="1"/>
</dbReference>
<comment type="catalytic activity">
    <reaction evidence="8">
        <text>DNA(n) + a 2'-deoxyribonucleoside 5'-triphosphate = DNA(n+1) + diphosphate</text>
        <dbReference type="Rhea" id="RHEA:22508"/>
        <dbReference type="Rhea" id="RHEA-COMP:17339"/>
        <dbReference type="Rhea" id="RHEA-COMP:17340"/>
        <dbReference type="ChEBI" id="CHEBI:33019"/>
        <dbReference type="ChEBI" id="CHEBI:61560"/>
        <dbReference type="ChEBI" id="CHEBI:173112"/>
        <dbReference type="EC" id="2.7.7.7"/>
    </reaction>
</comment>
<dbReference type="Pfam" id="PF06144">
    <property type="entry name" value="DNA_pol3_delta"/>
    <property type="match status" value="1"/>
</dbReference>
<keyword evidence="4" id="KW-0548">Nucleotidyltransferase</keyword>
<reference evidence="11 12" key="1">
    <citation type="submission" date="2018-09" db="EMBL/GenBank/DDBJ databases">
        <title>Cohnella cavernae sp. nov., isolated from a karst cave.</title>
        <authorList>
            <person name="Zhu H."/>
        </authorList>
    </citation>
    <scope>NUCLEOTIDE SEQUENCE [LARGE SCALE GENOMIC DNA]</scope>
    <source>
        <strain evidence="11 12">K2E09-144</strain>
    </source>
</reference>
<dbReference type="Gene3D" id="3.40.50.300">
    <property type="entry name" value="P-loop containing nucleotide triphosphate hydrolases"/>
    <property type="match status" value="1"/>
</dbReference>
<keyword evidence="5" id="KW-0235">DNA replication</keyword>
<dbReference type="Gene3D" id="1.20.272.10">
    <property type="match status" value="1"/>
</dbReference>
<evidence type="ECO:0000259" key="9">
    <source>
        <dbReference type="Pfam" id="PF06144"/>
    </source>
</evidence>
<dbReference type="GO" id="GO:0003677">
    <property type="term" value="F:DNA binding"/>
    <property type="evidence" value="ECO:0007669"/>
    <property type="project" value="InterPro"/>
</dbReference>
<dbReference type="SUPFAM" id="SSF48019">
    <property type="entry name" value="post-AAA+ oligomerization domain-like"/>
    <property type="match status" value="1"/>
</dbReference>
<dbReference type="RefSeq" id="WP_119148215.1">
    <property type="nucleotide sequence ID" value="NZ_JBHSOV010000042.1"/>
</dbReference>
<evidence type="ECO:0000256" key="1">
    <source>
        <dbReference type="ARBA" id="ARBA00012417"/>
    </source>
</evidence>